<organism evidence="2 3">
    <name type="scientific">Sphingomonas yantingensis</name>
    <dbReference type="NCBI Taxonomy" id="1241761"/>
    <lineage>
        <taxon>Bacteria</taxon>
        <taxon>Pseudomonadati</taxon>
        <taxon>Pseudomonadota</taxon>
        <taxon>Alphaproteobacteria</taxon>
        <taxon>Sphingomonadales</taxon>
        <taxon>Sphingomonadaceae</taxon>
        <taxon>Sphingomonas</taxon>
    </lineage>
</organism>
<dbReference type="Pfam" id="PF13643">
    <property type="entry name" value="DUF4145"/>
    <property type="match status" value="1"/>
</dbReference>
<evidence type="ECO:0000259" key="1">
    <source>
        <dbReference type="Pfam" id="PF13643"/>
    </source>
</evidence>
<comment type="caution">
    <text evidence="2">The sequence shown here is derived from an EMBL/GenBank/DDBJ whole genome shotgun (WGS) entry which is preliminary data.</text>
</comment>
<evidence type="ECO:0000313" key="2">
    <source>
        <dbReference type="EMBL" id="MBB5700000.1"/>
    </source>
</evidence>
<evidence type="ECO:0000313" key="3">
    <source>
        <dbReference type="Proteomes" id="UP000557739"/>
    </source>
</evidence>
<dbReference type="RefSeq" id="WP_184030871.1">
    <property type="nucleotide sequence ID" value="NZ_JACIJJ010000007.1"/>
</dbReference>
<dbReference type="InterPro" id="IPR025285">
    <property type="entry name" value="DUF4145"/>
</dbReference>
<dbReference type="AlphaFoldDB" id="A0A7W9ASY1"/>
<name>A0A7W9ASY1_9SPHN</name>
<dbReference type="Proteomes" id="UP000557739">
    <property type="component" value="Unassembled WGS sequence"/>
</dbReference>
<accession>A0A7W9ASY1</accession>
<gene>
    <name evidence="2" type="ORF">FHR19_003380</name>
</gene>
<keyword evidence="3" id="KW-1185">Reference proteome</keyword>
<reference evidence="2 3" key="1">
    <citation type="submission" date="2020-08" db="EMBL/GenBank/DDBJ databases">
        <title>Genomic Encyclopedia of Type Strains, Phase IV (KMG-IV): sequencing the most valuable type-strain genomes for metagenomic binning, comparative biology and taxonomic classification.</title>
        <authorList>
            <person name="Goeker M."/>
        </authorList>
    </citation>
    <scope>NUCLEOTIDE SEQUENCE [LARGE SCALE GENOMIC DNA]</scope>
    <source>
        <strain evidence="2 3">DSM 27244</strain>
    </source>
</reference>
<protein>
    <recommendedName>
        <fullName evidence="1">DUF4145 domain-containing protein</fullName>
    </recommendedName>
</protein>
<sequence length="254" mass="28329">MTIHRPLWHRTVAKKRLPGLPCPQCTPGKLKLVKDGLSVREPKYSSEWRDKHWDDWEPDHNVERWSAEMRCDEPGCGEIVHMIGDVEVVQAELDLPDGKTVWGLEDVLRIQAVFPAPALFRLSENVPRPVAKELGVAFRMYWTDTAACVARLRTAVERLLDDQGVPTEKTTKKGKILRMDLKERIDAFASGAVHADQLQGLRVIGNLGTHGGDDVTSEDLFDAVDVLEFVVTGIYDTKVINAKAAKLKGKTKGA</sequence>
<feature type="domain" description="DUF4145" evidence="1">
    <location>
        <begin position="137"/>
        <end position="228"/>
    </location>
</feature>
<proteinExistence type="predicted"/>
<dbReference type="EMBL" id="JACIJJ010000007">
    <property type="protein sequence ID" value="MBB5700000.1"/>
    <property type="molecule type" value="Genomic_DNA"/>
</dbReference>